<keyword evidence="4" id="KW-0479">Metal-binding</keyword>
<comment type="catalytic activity">
    <reaction evidence="12">
        <text>7-carboxy-7-carbaguanine + NH4(+) + 2 ATP = 7-cyano-7-carbaguanine + 2 AMP + 2 diphosphate + 2 H(+)</text>
        <dbReference type="Rhea" id="RHEA:27982"/>
        <dbReference type="ChEBI" id="CHEBI:15378"/>
        <dbReference type="ChEBI" id="CHEBI:28938"/>
        <dbReference type="ChEBI" id="CHEBI:30616"/>
        <dbReference type="ChEBI" id="CHEBI:33019"/>
        <dbReference type="ChEBI" id="CHEBI:45075"/>
        <dbReference type="ChEBI" id="CHEBI:61036"/>
        <dbReference type="ChEBI" id="CHEBI:456215"/>
        <dbReference type="EC" id="6.3.4.20"/>
    </reaction>
</comment>
<accession>A0A8S5QS09</accession>
<evidence type="ECO:0000256" key="8">
    <source>
        <dbReference type="ARBA" id="ARBA00023004"/>
    </source>
</evidence>
<dbReference type="GO" id="GO:0046872">
    <property type="term" value="F:metal ion binding"/>
    <property type="evidence" value="ECO:0007669"/>
    <property type="project" value="UniProtKB-KW"/>
</dbReference>
<dbReference type="SUPFAM" id="SSF52402">
    <property type="entry name" value="Adenine nucleotide alpha hydrolases-like"/>
    <property type="match status" value="1"/>
</dbReference>
<sequence length="571" mass="65719">MSKPVVVLNSGGFDSTVLLHYVKEVEEDSLVYSLFFEYGQRSMEQERRCARKNSVDLDAQYIGVSLPKIYWTGSDFYNEGEFKVDKQYLEMRNLIFLSYALSFAESVGAEKVYLAVLKSHHGYPDTSPRFISAMNEVSNIIGVSIEAPFIESDKYNLVGLAYKYGITENDFHSCDKPTTDGKPCGVCDDCEVVKEIMSQLELKHPRDVKFSPRGTHEQYETVYKEYPVNELRFTINNRCQFSCAHCYYGYETSHREDLSEKELTEFAIRLHKQFGFKSIHYCGKEPMIDSAIFDSIRTLRKVLPVDIEYSVVTNGLTVTEYYEQLVNERLLDKVFLSVDDIETVTDKEQKLRNTSRHILNAIDFLVTNKVPLQVFIDLHKGNYNYINEMLYQLVKLGVREFFVRAIMPIGNAEDLEPLSIAEIAEVYSKLKRLTNYYHTTVKDFKVLLTLGKDVIVRMQERDIDDMTKDEEDLIEMVAKSLEYNTDVVVPGMSIYPEEVCTQFLDTLTLTSDGYVLGCTSAVSCSEYWKHSAFDINTPDEDFKNRLIEARSKVLEYDGENCPFSCPKSIDI</sequence>
<evidence type="ECO:0000256" key="2">
    <source>
        <dbReference type="ARBA" id="ARBA00022598"/>
    </source>
</evidence>
<dbReference type="GO" id="GO:0051536">
    <property type="term" value="F:iron-sulfur cluster binding"/>
    <property type="evidence" value="ECO:0007669"/>
    <property type="project" value="UniProtKB-KW"/>
</dbReference>
<dbReference type="GO" id="GO:0005524">
    <property type="term" value="F:ATP binding"/>
    <property type="evidence" value="ECO:0007669"/>
    <property type="project" value="UniProtKB-KW"/>
</dbReference>
<evidence type="ECO:0000256" key="10">
    <source>
        <dbReference type="ARBA" id="ARBA00037993"/>
    </source>
</evidence>
<dbReference type="SFLD" id="SFLDS00029">
    <property type="entry name" value="Radical_SAM"/>
    <property type="match status" value="1"/>
</dbReference>
<dbReference type="Gene3D" id="3.20.20.70">
    <property type="entry name" value="Aldolase class I"/>
    <property type="match status" value="1"/>
</dbReference>
<dbReference type="EC" id="6.3.4.20" evidence="11"/>
<evidence type="ECO:0000256" key="4">
    <source>
        <dbReference type="ARBA" id="ARBA00022723"/>
    </source>
</evidence>
<evidence type="ECO:0000259" key="13">
    <source>
        <dbReference type="PROSITE" id="PS51918"/>
    </source>
</evidence>
<evidence type="ECO:0000256" key="1">
    <source>
        <dbReference type="ARBA" id="ARBA00005061"/>
    </source>
</evidence>
<organism evidence="14">
    <name type="scientific">Myoviridae sp. ctgXL3</name>
    <dbReference type="NCBI Taxonomy" id="2826681"/>
    <lineage>
        <taxon>Viruses</taxon>
        <taxon>Duplodnaviria</taxon>
        <taxon>Heunggongvirae</taxon>
        <taxon>Uroviricota</taxon>
        <taxon>Caudoviricetes</taxon>
    </lineage>
</organism>
<evidence type="ECO:0000256" key="3">
    <source>
        <dbReference type="ARBA" id="ARBA00022691"/>
    </source>
</evidence>
<dbReference type="InterPro" id="IPR007197">
    <property type="entry name" value="rSAM"/>
</dbReference>
<dbReference type="CDD" id="cd01335">
    <property type="entry name" value="Radical_SAM"/>
    <property type="match status" value="1"/>
</dbReference>
<proteinExistence type="inferred from homology"/>
<evidence type="ECO:0000256" key="6">
    <source>
        <dbReference type="ARBA" id="ARBA00022833"/>
    </source>
</evidence>
<protein>
    <recommendedName>
        <fullName evidence="11">7-cyano-7-deazaguanine synthase</fullName>
        <ecNumber evidence="11">6.3.4.20</ecNumber>
    </recommendedName>
</protein>
<dbReference type="InterPro" id="IPR014729">
    <property type="entry name" value="Rossmann-like_a/b/a_fold"/>
</dbReference>
<keyword evidence="8" id="KW-0408">Iron</keyword>
<reference evidence="14" key="1">
    <citation type="journal article" date="2021" name="Proc. Natl. Acad. Sci. U.S.A.">
        <title>A Catalog of Tens of Thousands of Viruses from Human Metagenomes Reveals Hidden Associations with Chronic Diseases.</title>
        <authorList>
            <person name="Tisza M.J."/>
            <person name="Buck C.B."/>
        </authorList>
    </citation>
    <scope>NUCLEOTIDE SEQUENCE</scope>
    <source>
        <strain evidence="14">CtgXL3</strain>
    </source>
</reference>
<dbReference type="Pfam" id="PF04055">
    <property type="entry name" value="Radical_SAM"/>
    <property type="match status" value="1"/>
</dbReference>
<dbReference type="PROSITE" id="PS51918">
    <property type="entry name" value="RADICAL_SAM"/>
    <property type="match status" value="1"/>
</dbReference>
<keyword evidence="6" id="KW-0862">Zinc</keyword>
<dbReference type="Pfam" id="PF06508">
    <property type="entry name" value="QueC"/>
    <property type="match status" value="1"/>
</dbReference>
<dbReference type="InterPro" id="IPR013785">
    <property type="entry name" value="Aldolase_TIM"/>
</dbReference>
<keyword evidence="2" id="KW-0436">Ligase</keyword>
<evidence type="ECO:0000313" key="14">
    <source>
        <dbReference type="EMBL" id="DAE21420.1"/>
    </source>
</evidence>
<evidence type="ECO:0000256" key="12">
    <source>
        <dbReference type="ARBA" id="ARBA00047890"/>
    </source>
</evidence>
<dbReference type="InterPro" id="IPR058240">
    <property type="entry name" value="rSAM_sf"/>
</dbReference>
<dbReference type="PANTHER" id="PTHR42914">
    <property type="entry name" value="7-CYANO-7-DEAZAGUANINE SYNTHASE"/>
    <property type="match status" value="1"/>
</dbReference>
<evidence type="ECO:0000256" key="9">
    <source>
        <dbReference type="ARBA" id="ARBA00023014"/>
    </source>
</evidence>
<keyword evidence="9" id="KW-0411">Iron-sulfur</keyword>
<dbReference type="GO" id="GO:0016874">
    <property type="term" value="F:ligase activity"/>
    <property type="evidence" value="ECO:0007669"/>
    <property type="project" value="UniProtKB-KW"/>
</dbReference>
<dbReference type="SUPFAM" id="SSF102114">
    <property type="entry name" value="Radical SAM enzymes"/>
    <property type="match status" value="1"/>
</dbReference>
<keyword evidence="3" id="KW-0949">S-adenosyl-L-methionine</keyword>
<dbReference type="Gene3D" id="3.40.50.620">
    <property type="entry name" value="HUPs"/>
    <property type="match status" value="1"/>
</dbReference>
<evidence type="ECO:0000256" key="11">
    <source>
        <dbReference type="ARBA" id="ARBA00039149"/>
    </source>
</evidence>
<evidence type="ECO:0000256" key="7">
    <source>
        <dbReference type="ARBA" id="ARBA00022840"/>
    </source>
</evidence>
<dbReference type="EMBL" id="BK015712">
    <property type="protein sequence ID" value="DAE21420.1"/>
    <property type="molecule type" value="Genomic_DNA"/>
</dbReference>
<feature type="domain" description="Radical SAM core" evidence="13">
    <location>
        <begin position="223"/>
        <end position="443"/>
    </location>
</feature>
<dbReference type="SFLD" id="SFLDG01067">
    <property type="entry name" value="SPASM/twitch_domain_containing"/>
    <property type="match status" value="1"/>
</dbReference>
<comment type="pathway">
    <text evidence="1">Purine metabolism; 7-cyano-7-deazaguanine biosynthesis.</text>
</comment>
<dbReference type="PANTHER" id="PTHR42914:SF1">
    <property type="entry name" value="7-CYANO-7-DEAZAGUANINE SYNTHASE"/>
    <property type="match status" value="1"/>
</dbReference>
<keyword evidence="5" id="KW-0547">Nucleotide-binding</keyword>
<evidence type="ECO:0000256" key="5">
    <source>
        <dbReference type="ARBA" id="ARBA00022741"/>
    </source>
</evidence>
<dbReference type="InterPro" id="IPR018317">
    <property type="entry name" value="QueC"/>
</dbReference>
<comment type="similarity">
    <text evidence="10">Belongs to the QueC family.</text>
</comment>
<keyword evidence="7" id="KW-0067">ATP-binding</keyword>
<name>A0A8S5QS09_9CAUD</name>